<organism evidence="1">
    <name type="scientific">Graphocephala atropunctata</name>
    <dbReference type="NCBI Taxonomy" id="36148"/>
    <lineage>
        <taxon>Eukaryota</taxon>
        <taxon>Metazoa</taxon>
        <taxon>Ecdysozoa</taxon>
        <taxon>Arthropoda</taxon>
        <taxon>Hexapoda</taxon>
        <taxon>Insecta</taxon>
        <taxon>Pterygota</taxon>
        <taxon>Neoptera</taxon>
        <taxon>Paraneoptera</taxon>
        <taxon>Hemiptera</taxon>
        <taxon>Auchenorrhyncha</taxon>
        <taxon>Membracoidea</taxon>
        <taxon>Cicadellidae</taxon>
        <taxon>Cicadellinae</taxon>
        <taxon>Cicadellini</taxon>
        <taxon>Graphocephala</taxon>
    </lineage>
</organism>
<dbReference type="AlphaFoldDB" id="A0A1B6KR13"/>
<sequence>TVGVARPPGSSAGQVSLYLINSTPTVSQCLSFSAQNISLSYKNKVIAICNLFRPFCVNVSEAAKQAHVSVSYSVPRTSCGELVHACALSTSQTWDGLKLVSQGKTHTGIKLVKAVSSIGLKTYRLKRSKKERGHKGKIKR</sequence>
<reference evidence="1" key="1">
    <citation type="submission" date="2015-11" db="EMBL/GenBank/DDBJ databases">
        <title>De novo transcriptome assembly of four potential Pierce s Disease insect vectors from Arizona vineyards.</title>
        <authorList>
            <person name="Tassone E.E."/>
        </authorList>
    </citation>
    <scope>NUCLEOTIDE SEQUENCE</scope>
</reference>
<name>A0A1B6KR13_9HEMI</name>
<proteinExistence type="predicted"/>
<accession>A0A1B6KR13</accession>
<feature type="non-terminal residue" evidence="1">
    <location>
        <position position="140"/>
    </location>
</feature>
<dbReference type="EMBL" id="GEBQ01026106">
    <property type="protein sequence ID" value="JAT13871.1"/>
    <property type="molecule type" value="Transcribed_RNA"/>
</dbReference>
<protein>
    <submittedName>
        <fullName evidence="1">Uncharacterized protein</fullName>
    </submittedName>
</protein>
<feature type="non-terminal residue" evidence="1">
    <location>
        <position position="1"/>
    </location>
</feature>
<evidence type="ECO:0000313" key="1">
    <source>
        <dbReference type="EMBL" id="JAT13871.1"/>
    </source>
</evidence>
<gene>
    <name evidence="1" type="ORF">g.31131</name>
</gene>